<accession>A0ABP7VUJ0</accession>
<evidence type="ECO:0000313" key="4">
    <source>
        <dbReference type="Proteomes" id="UP001500683"/>
    </source>
</evidence>
<sequence>MTKATEPTVWRKASRSSSTGGDCVEVADLANAIGIRDSKNPNAGHLELAPAAVRELVRRIKAGDLDL</sequence>
<keyword evidence="4" id="KW-1185">Reference proteome</keyword>
<feature type="domain" description="DUF397" evidence="2">
    <location>
        <begin position="9"/>
        <end position="61"/>
    </location>
</feature>
<reference evidence="4" key="1">
    <citation type="journal article" date="2019" name="Int. J. Syst. Evol. Microbiol.">
        <title>The Global Catalogue of Microorganisms (GCM) 10K type strain sequencing project: providing services to taxonomists for standard genome sequencing and annotation.</title>
        <authorList>
            <consortium name="The Broad Institute Genomics Platform"/>
            <consortium name="The Broad Institute Genome Sequencing Center for Infectious Disease"/>
            <person name="Wu L."/>
            <person name="Ma J."/>
        </authorList>
    </citation>
    <scope>NUCLEOTIDE SEQUENCE [LARGE SCALE GENOMIC DNA]</scope>
    <source>
        <strain evidence="4">JCM 16702</strain>
    </source>
</reference>
<dbReference type="EMBL" id="BAAAZG010000019">
    <property type="protein sequence ID" value="GAA4074236.1"/>
    <property type="molecule type" value="Genomic_DNA"/>
</dbReference>
<gene>
    <name evidence="3" type="ORF">GCM10022214_33640</name>
</gene>
<name>A0ABP7VUJ0_9ACTN</name>
<dbReference type="Pfam" id="PF04149">
    <property type="entry name" value="DUF397"/>
    <property type="match status" value="1"/>
</dbReference>
<dbReference type="InterPro" id="IPR007278">
    <property type="entry name" value="DUF397"/>
</dbReference>
<comment type="caution">
    <text evidence="3">The sequence shown here is derived from an EMBL/GenBank/DDBJ whole genome shotgun (WGS) entry which is preliminary data.</text>
</comment>
<feature type="region of interest" description="Disordered" evidence="1">
    <location>
        <begin position="1"/>
        <end position="21"/>
    </location>
</feature>
<protein>
    <recommendedName>
        <fullName evidence="2">DUF397 domain-containing protein</fullName>
    </recommendedName>
</protein>
<evidence type="ECO:0000259" key="2">
    <source>
        <dbReference type="Pfam" id="PF04149"/>
    </source>
</evidence>
<evidence type="ECO:0000256" key="1">
    <source>
        <dbReference type="SAM" id="MobiDB-lite"/>
    </source>
</evidence>
<proteinExistence type="predicted"/>
<dbReference type="RefSeq" id="WP_344947762.1">
    <property type="nucleotide sequence ID" value="NZ_BAAAZG010000019.1"/>
</dbReference>
<organism evidence="3 4">
    <name type="scientific">Actinomadura miaoliensis</name>
    <dbReference type="NCBI Taxonomy" id="430685"/>
    <lineage>
        <taxon>Bacteria</taxon>
        <taxon>Bacillati</taxon>
        <taxon>Actinomycetota</taxon>
        <taxon>Actinomycetes</taxon>
        <taxon>Streptosporangiales</taxon>
        <taxon>Thermomonosporaceae</taxon>
        <taxon>Actinomadura</taxon>
    </lineage>
</organism>
<dbReference type="Proteomes" id="UP001500683">
    <property type="component" value="Unassembled WGS sequence"/>
</dbReference>
<evidence type="ECO:0000313" key="3">
    <source>
        <dbReference type="EMBL" id="GAA4074236.1"/>
    </source>
</evidence>